<protein>
    <submittedName>
        <fullName evidence="1">Uncharacterized protein</fullName>
    </submittedName>
</protein>
<proteinExistence type="predicted"/>
<evidence type="ECO:0000313" key="1">
    <source>
        <dbReference type="EMBL" id="KAK0749802.1"/>
    </source>
</evidence>
<organism evidence="1 2">
    <name type="scientific">Schizothecium vesticola</name>
    <dbReference type="NCBI Taxonomy" id="314040"/>
    <lineage>
        <taxon>Eukaryota</taxon>
        <taxon>Fungi</taxon>
        <taxon>Dikarya</taxon>
        <taxon>Ascomycota</taxon>
        <taxon>Pezizomycotina</taxon>
        <taxon>Sordariomycetes</taxon>
        <taxon>Sordariomycetidae</taxon>
        <taxon>Sordariales</taxon>
        <taxon>Schizotheciaceae</taxon>
        <taxon>Schizothecium</taxon>
    </lineage>
</organism>
<reference evidence="1" key="1">
    <citation type="submission" date="2023-06" db="EMBL/GenBank/DDBJ databases">
        <title>Genome-scale phylogeny and comparative genomics of the fungal order Sordariales.</title>
        <authorList>
            <consortium name="Lawrence Berkeley National Laboratory"/>
            <person name="Hensen N."/>
            <person name="Bonometti L."/>
            <person name="Westerberg I."/>
            <person name="Brannstrom I.O."/>
            <person name="Guillou S."/>
            <person name="Cros-Aarteil S."/>
            <person name="Calhoun S."/>
            <person name="Haridas S."/>
            <person name="Kuo A."/>
            <person name="Mondo S."/>
            <person name="Pangilinan J."/>
            <person name="Riley R."/>
            <person name="LaButti K."/>
            <person name="Andreopoulos B."/>
            <person name="Lipzen A."/>
            <person name="Chen C."/>
            <person name="Yanf M."/>
            <person name="Daum C."/>
            <person name="Ng V."/>
            <person name="Clum A."/>
            <person name="Steindorff A."/>
            <person name="Ohm R."/>
            <person name="Martin F."/>
            <person name="Silar P."/>
            <person name="Natvig D."/>
            <person name="Lalanne C."/>
            <person name="Gautier V."/>
            <person name="Ament-velasquez S.L."/>
            <person name="Kruys A."/>
            <person name="Hutchinson M.I."/>
            <person name="Powell A.J."/>
            <person name="Barry K."/>
            <person name="Miller A.N."/>
            <person name="Grigoriev I.V."/>
            <person name="Debuchy R."/>
            <person name="Gladieux P."/>
            <person name="Thoren M.H."/>
            <person name="Johannesson H."/>
        </authorList>
    </citation>
    <scope>NUCLEOTIDE SEQUENCE</scope>
    <source>
        <strain evidence="1">SMH3187-1</strain>
    </source>
</reference>
<gene>
    <name evidence="1" type="ORF">B0T18DRAFT_407600</name>
</gene>
<sequence length="61" mass="7167">MGHPRGSSTLRCQFSGWMWFWARTSGWFWGERRWGLVMVQFGSGMLEMGRGMVDLALRLRL</sequence>
<evidence type="ECO:0000313" key="2">
    <source>
        <dbReference type="Proteomes" id="UP001172155"/>
    </source>
</evidence>
<accession>A0AA40F227</accession>
<feature type="non-terminal residue" evidence="1">
    <location>
        <position position="61"/>
    </location>
</feature>
<comment type="caution">
    <text evidence="1">The sequence shown here is derived from an EMBL/GenBank/DDBJ whole genome shotgun (WGS) entry which is preliminary data.</text>
</comment>
<keyword evidence="2" id="KW-1185">Reference proteome</keyword>
<dbReference type="EMBL" id="JAUKUD010000003">
    <property type="protein sequence ID" value="KAK0749802.1"/>
    <property type="molecule type" value="Genomic_DNA"/>
</dbReference>
<dbReference type="AlphaFoldDB" id="A0AA40F227"/>
<dbReference type="Proteomes" id="UP001172155">
    <property type="component" value="Unassembled WGS sequence"/>
</dbReference>
<name>A0AA40F227_9PEZI</name>